<feature type="domain" description="3-dehydroquinate synthase N-terminal" evidence="21">
    <location>
        <begin position="66"/>
        <end position="177"/>
    </location>
</feature>
<evidence type="ECO:0000256" key="7">
    <source>
        <dbReference type="ARBA" id="ARBA00004661"/>
    </source>
</evidence>
<comment type="similarity">
    <text evidence="8">Belongs to the sugar phosphate cyclases superfamily. Dehydroquinate synthase family.</text>
</comment>
<protein>
    <recommendedName>
        <fullName evidence="10 20">3-dehydroquinate synthase</fullName>
        <ecNumber evidence="9 20">4.2.3.4</ecNumber>
    </recommendedName>
</protein>
<dbReference type="EC" id="4.2.3.4" evidence="9 20"/>
<evidence type="ECO:0000256" key="9">
    <source>
        <dbReference type="ARBA" id="ARBA00013031"/>
    </source>
</evidence>
<comment type="function">
    <text evidence="5">Catalyzes the conversion of 3-deoxy-D-arabino-heptulosonate 7-phosphate (DAHP) to dehydroquinate (DHQ).</text>
</comment>
<dbReference type="NCBIfam" id="TIGR01357">
    <property type="entry name" value="aroB"/>
    <property type="match status" value="1"/>
</dbReference>
<dbReference type="CDD" id="cd08195">
    <property type="entry name" value="DHQS"/>
    <property type="match status" value="1"/>
</dbReference>
<comment type="pathway">
    <text evidence="7">Metabolic intermediate biosynthesis; chorismate biosynthesis; chorismate from D-erythrose 4-phosphate and phosphoenolpyruvate: step 2/7.</text>
</comment>
<dbReference type="PIRSF" id="PIRSF001455">
    <property type="entry name" value="DHQ_synth"/>
    <property type="match status" value="1"/>
</dbReference>
<evidence type="ECO:0000256" key="20">
    <source>
        <dbReference type="NCBIfam" id="TIGR01357"/>
    </source>
</evidence>
<dbReference type="Pfam" id="PF01761">
    <property type="entry name" value="DHQ_synthase"/>
    <property type="match status" value="1"/>
</dbReference>
<keyword evidence="24" id="KW-1185">Reference proteome</keyword>
<evidence type="ECO:0000256" key="6">
    <source>
        <dbReference type="ARBA" id="ARBA00004496"/>
    </source>
</evidence>
<keyword evidence="17" id="KW-0057">Aromatic amino acid biosynthesis</keyword>
<comment type="catalytic activity">
    <reaction evidence="1">
        <text>7-phospho-2-dehydro-3-deoxy-D-arabino-heptonate = 3-dehydroquinate + phosphate</text>
        <dbReference type="Rhea" id="RHEA:21968"/>
        <dbReference type="ChEBI" id="CHEBI:32364"/>
        <dbReference type="ChEBI" id="CHEBI:43474"/>
        <dbReference type="ChEBI" id="CHEBI:58394"/>
        <dbReference type="EC" id="4.2.3.4"/>
    </reaction>
</comment>
<evidence type="ECO:0000256" key="11">
    <source>
        <dbReference type="ARBA" id="ARBA00022490"/>
    </source>
</evidence>
<evidence type="ECO:0000256" key="5">
    <source>
        <dbReference type="ARBA" id="ARBA00003485"/>
    </source>
</evidence>
<dbReference type="GO" id="GO:0003856">
    <property type="term" value="F:3-dehydroquinate synthase activity"/>
    <property type="evidence" value="ECO:0007669"/>
    <property type="project" value="UniProtKB-UniRule"/>
</dbReference>
<organism evidence="23 24">
    <name type="scientific">Parapedobacter composti</name>
    <dbReference type="NCBI Taxonomy" id="623281"/>
    <lineage>
        <taxon>Bacteria</taxon>
        <taxon>Pseudomonadati</taxon>
        <taxon>Bacteroidota</taxon>
        <taxon>Sphingobacteriia</taxon>
        <taxon>Sphingobacteriales</taxon>
        <taxon>Sphingobacteriaceae</taxon>
        <taxon>Parapedobacter</taxon>
    </lineage>
</organism>
<dbReference type="FunFam" id="3.40.50.1970:FF:000007">
    <property type="entry name" value="Pentafunctional AROM polypeptide"/>
    <property type="match status" value="1"/>
</dbReference>
<dbReference type="InterPro" id="IPR056179">
    <property type="entry name" value="DHQS_C"/>
</dbReference>
<evidence type="ECO:0000256" key="18">
    <source>
        <dbReference type="ARBA" id="ARBA00023239"/>
    </source>
</evidence>
<dbReference type="Proteomes" id="UP000199577">
    <property type="component" value="Unassembled WGS sequence"/>
</dbReference>
<keyword evidence="19" id="KW-0170">Cobalt</keyword>
<comment type="cofactor">
    <cofactor evidence="2">
        <name>NAD(+)</name>
        <dbReference type="ChEBI" id="CHEBI:57540"/>
    </cofactor>
</comment>
<keyword evidence="15" id="KW-0862">Zinc</keyword>
<keyword evidence="14" id="KW-0547">Nucleotide-binding</keyword>
<dbReference type="Gene3D" id="1.20.1090.10">
    <property type="entry name" value="Dehydroquinate synthase-like - alpha domain"/>
    <property type="match status" value="1"/>
</dbReference>
<evidence type="ECO:0000259" key="22">
    <source>
        <dbReference type="Pfam" id="PF24621"/>
    </source>
</evidence>
<dbReference type="GO" id="GO:0009073">
    <property type="term" value="P:aromatic amino acid family biosynthetic process"/>
    <property type="evidence" value="ECO:0007669"/>
    <property type="project" value="UniProtKB-KW"/>
</dbReference>
<dbReference type="AlphaFoldDB" id="A0A1I1GR97"/>
<dbReference type="GO" id="GO:0009423">
    <property type="term" value="P:chorismate biosynthetic process"/>
    <property type="evidence" value="ECO:0007669"/>
    <property type="project" value="UniProtKB-UniRule"/>
</dbReference>
<keyword evidence="11" id="KW-0963">Cytoplasm</keyword>
<keyword evidence="16" id="KW-0520">NAD</keyword>
<dbReference type="InterPro" id="IPR030963">
    <property type="entry name" value="DHQ_synth_fam"/>
</dbReference>
<evidence type="ECO:0000256" key="16">
    <source>
        <dbReference type="ARBA" id="ARBA00023027"/>
    </source>
</evidence>
<evidence type="ECO:0000256" key="3">
    <source>
        <dbReference type="ARBA" id="ARBA00001941"/>
    </source>
</evidence>
<evidence type="ECO:0000256" key="13">
    <source>
        <dbReference type="ARBA" id="ARBA00022723"/>
    </source>
</evidence>
<dbReference type="SUPFAM" id="SSF56796">
    <property type="entry name" value="Dehydroquinate synthase-like"/>
    <property type="match status" value="1"/>
</dbReference>
<dbReference type="Pfam" id="PF24621">
    <property type="entry name" value="DHQS_C"/>
    <property type="match status" value="1"/>
</dbReference>
<evidence type="ECO:0000256" key="2">
    <source>
        <dbReference type="ARBA" id="ARBA00001911"/>
    </source>
</evidence>
<dbReference type="PANTHER" id="PTHR43622">
    <property type="entry name" value="3-DEHYDROQUINATE SYNTHASE"/>
    <property type="match status" value="1"/>
</dbReference>
<dbReference type="PANTHER" id="PTHR43622:SF7">
    <property type="entry name" value="3-DEHYDROQUINATE SYNTHASE, CHLOROPLASTIC"/>
    <property type="match status" value="1"/>
</dbReference>
<dbReference type="GO" id="GO:0000166">
    <property type="term" value="F:nucleotide binding"/>
    <property type="evidence" value="ECO:0007669"/>
    <property type="project" value="UniProtKB-KW"/>
</dbReference>
<evidence type="ECO:0000256" key="17">
    <source>
        <dbReference type="ARBA" id="ARBA00023141"/>
    </source>
</evidence>
<name>A0A1I1GR97_9SPHI</name>
<sequence>MTTLMEPYISSTGYNVFFDDTLAGLETFIRSADYSRILILTDRNTSEHCLPVVQAAIPTVSDYDVIEVDPGEENKNIDFCMGIWRMMLDFGADRRSLLINLGGGVVTDMGGFAASTFKRGIDFVQVPTTLLAQVDASVGGKTGIDMGNVKNIIGTFAQPRAVFISTRFLQTLDRRQLVSGFAEVIKHGLIKDAAFYASVKGLDASDLTATHIQHSVVLKNAVVTQDPTEKGLRKILNFGHTIGHAIEGYSLANDSRPLLHGEAIAVGMICEGYLSYRLNGLEEASFNDLVATFRRHFPDYRYDATCYDALLDLMKNDKKNDGDRIGFALLNAIGACDYDVFAGKAEILESLEFYRTLVN</sequence>
<reference evidence="23 24" key="1">
    <citation type="submission" date="2016-10" db="EMBL/GenBank/DDBJ databases">
        <authorList>
            <person name="de Groot N.N."/>
        </authorList>
    </citation>
    <scope>NUCLEOTIDE SEQUENCE [LARGE SCALE GENOMIC DNA]</scope>
    <source>
        <strain evidence="23 24">DSM 22900</strain>
    </source>
</reference>
<keyword evidence="13" id="KW-0479">Metal-binding</keyword>
<comment type="cofactor">
    <cofactor evidence="3">
        <name>Co(2+)</name>
        <dbReference type="ChEBI" id="CHEBI:48828"/>
    </cofactor>
</comment>
<dbReference type="STRING" id="623281.SAMN05421747_10554"/>
<evidence type="ECO:0000313" key="23">
    <source>
        <dbReference type="EMBL" id="SFC14297.1"/>
    </source>
</evidence>
<keyword evidence="12" id="KW-0028">Amino-acid biosynthesis</keyword>
<evidence type="ECO:0000256" key="8">
    <source>
        <dbReference type="ARBA" id="ARBA00005412"/>
    </source>
</evidence>
<evidence type="ECO:0000259" key="21">
    <source>
        <dbReference type="Pfam" id="PF01761"/>
    </source>
</evidence>
<dbReference type="InterPro" id="IPR050071">
    <property type="entry name" value="Dehydroquinate_synthase"/>
</dbReference>
<dbReference type="EMBL" id="FOLL01000005">
    <property type="protein sequence ID" value="SFC14297.1"/>
    <property type="molecule type" value="Genomic_DNA"/>
</dbReference>
<evidence type="ECO:0000256" key="1">
    <source>
        <dbReference type="ARBA" id="ARBA00001393"/>
    </source>
</evidence>
<evidence type="ECO:0000256" key="12">
    <source>
        <dbReference type="ARBA" id="ARBA00022605"/>
    </source>
</evidence>
<gene>
    <name evidence="23" type="ORF">SAMN05421747_10554</name>
</gene>
<dbReference type="InterPro" id="IPR016037">
    <property type="entry name" value="DHQ_synth_AroB"/>
</dbReference>
<evidence type="ECO:0000256" key="10">
    <source>
        <dbReference type="ARBA" id="ARBA00017684"/>
    </source>
</evidence>
<evidence type="ECO:0000256" key="14">
    <source>
        <dbReference type="ARBA" id="ARBA00022741"/>
    </source>
</evidence>
<evidence type="ECO:0000256" key="19">
    <source>
        <dbReference type="ARBA" id="ARBA00023285"/>
    </source>
</evidence>
<evidence type="ECO:0000256" key="4">
    <source>
        <dbReference type="ARBA" id="ARBA00001947"/>
    </source>
</evidence>
<comment type="subcellular location">
    <subcellularLocation>
        <location evidence="6">Cytoplasm</location>
    </subcellularLocation>
</comment>
<feature type="domain" description="3-dehydroquinate synthase C-terminal" evidence="22">
    <location>
        <begin position="180"/>
        <end position="320"/>
    </location>
</feature>
<dbReference type="RefSeq" id="WP_244518759.1">
    <property type="nucleotide sequence ID" value="NZ_FOLL01000005.1"/>
</dbReference>
<keyword evidence="18" id="KW-0456">Lyase</keyword>
<dbReference type="GO" id="GO:0005737">
    <property type="term" value="C:cytoplasm"/>
    <property type="evidence" value="ECO:0007669"/>
    <property type="project" value="UniProtKB-SubCell"/>
</dbReference>
<dbReference type="Gene3D" id="3.40.50.1970">
    <property type="match status" value="1"/>
</dbReference>
<dbReference type="InterPro" id="IPR030960">
    <property type="entry name" value="DHQS/DOIS_N"/>
</dbReference>
<dbReference type="GO" id="GO:0046872">
    <property type="term" value="F:metal ion binding"/>
    <property type="evidence" value="ECO:0007669"/>
    <property type="project" value="UniProtKB-KW"/>
</dbReference>
<accession>A0A1I1GR97</accession>
<evidence type="ECO:0000256" key="15">
    <source>
        <dbReference type="ARBA" id="ARBA00022833"/>
    </source>
</evidence>
<comment type="cofactor">
    <cofactor evidence="4">
        <name>Zn(2+)</name>
        <dbReference type="ChEBI" id="CHEBI:29105"/>
    </cofactor>
</comment>
<dbReference type="GO" id="GO:0008652">
    <property type="term" value="P:amino acid biosynthetic process"/>
    <property type="evidence" value="ECO:0007669"/>
    <property type="project" value="UniProtKB-KW"/>
</dbReference>
<proteinExistence type="inferred from homology"/>
<evidence type="ECO:0000313" key="24">
    <source>
        <dbReference type="Proteomes" id="UP000199577"/>
    </source>
</evidence>